<keyword evidence="13" id="KW-1185">Reference proteome</keyword>
<feature type="domain" description="Histidine kinase/HSP90-like ATPase" evidence="10">
    <location>
        <begin position="141"/>
        <end position="228"/>
    </location>
</feature>
<dbReference type="EMBL" id="JACJVR010000079">
    <property type="protein sequence ID" value="MBB6693773.1"/>
    <property type="molecule type" value="Genomic_DNA"/>
</dbReference>
<evidence type="ECO:0000256" key="1">
    <source>
        <dbReference type="ARBA" id="ARBA00000085"/>
    </source>
</evidence>
<organism evidence="12 13">
    <name type="scientific">Cohnella xylanilytica</name>
    <dbReference type="NCBI Taxonomy" id="557555"/>
    <lineage>
        <taxon>Bacteria</taxon>
        <taxon>Bacillati</taxon>
        <taxon>Bacillota</taxon>
        <taxon>Bacilli</taxon>
        <taxon>Bacillales</taxon>
        <taxon>Paenibacillaceae</taxon>
        <taxon>Cohnella</taxon>
    </lineage>
</organism>
<dbReference type="InterPro" id="IPR036890">
    <property type="entry name" value="HATPase_C_sf"/>
</dbReference>
<evidence type="ECO:0000313" key="12">
    <source>
        <dbReference type="EMBL" id="MBB6693773.1"/>
    </source>
</evidence>
<dbReference type="PANTHER" id="PTHR24421">
    <property type="entry name" value="NITRATE/NITRITE SENSOR PROTEIN NARX-RELATED"/>
    <property type="match status" value="1"/>
</dbReference>
<dbReference type="RefSeq" id="WP_185137750.1">
    <property type="nucleotide sequence ID" value="NZ_JACJVR010000079.1"/>
</dbReference>
<feature type="domain" description="Signal transduction histidine kinase subgroup 3 dimerisation and phosphoacceptor" evidence="11">
    <location>
        <begin position="32"/>
        <end position="98"/>
    </location>
</feature>
<dbReference type="GO" id="GO:0046983">
    <property type="term" value="F:protein dimerization activity"/>
    <property type="evidence" value="ECO:0007669"/>
    <property type="project" value="InterPro"/>
</dbReference>
<dbReference type="Pfam" id="PF02518">
    <property type="entry name" value="HATPase_c"/>
    <property type="match status" value="1"/>
</dbReference>
<reference evidence="12 13" key="1">
    <citation type="submission" date="2020-08" db="EMBL/GenBank/DDBJ databases">
        <title>Cohnella phylogeny.</title>
        <authorList>
            <person name="Dunlap C."/>
        </authorList>
    </citation>
    <scope>NUCLEOTIDE SEQUENCE [LARGE SCALE GENOMIC DNA]</scope>
    <source>
        <strain evidence="12 13">DSM 25239</strain>
    </source>
</reference>
<evidence type="ECO:0000256" key="2">
    <source>
        <dbReference type="ARBA" id="ARBA00012438"/>
    </source>
</evidence>
<comment type="caution">
    <text evidence="12">The sequence shown here is derived from an EMBL/GenBank/DDBJ whole genome shotgun (WGS) entry which is preliminary data.</text>
</comment>
<dbReference type="SUPFAM" id="SSF55874">
    <property type="entry name" value="ATPase domain of HSP90 chaperone/DNA topoisomerase II/histidine kinase"/>
    <property type="match status" value="1"/>
</dbReference>
<dbReference type="GO" id="GO:0005524">
    <property type="term" value="F:ATP binding"/>
    <property type="evidence" value="ECO:0007669"/>
    <property type="project" value="UniProtKB-KW"/>
</dbReference>
<evidence type="ECO:0000256" key="5">
    <source>
        <dbReference type="ARBA" id="ARBA00022741"/>
    </source>
</evidence>
<keyword evidence="3" id="KW-0597">Phosphoprotein</keyword>
<dbReference type="Gene3D" id="1.20.5.1930">
    <property type="match status" value="1"/>
</dbReference>
<evidence type="ECO:0000256" key="9">
    <source>
        <dbReference type="SAM" id="MobiDB-lite"/>
    </source>
</evidence>
<dbReference type="InterPro" id="IPR003594">
    <property type="entry name" value="HATPase_dom"/>
</dbReference>
<keyword evidence="4" id="KW-0808">Transferase</keyword>
<keyword evidence="5" id="KW-0547">Nucleotide-binding</keyword>
<dbReference type="Gene3D" id="3.30.565.10">
    <property type="entry name" value="Histidine kinase-like ATPase, C-terminal domain"/>
    <property type="match status" value="1"/>
</dbReference>
<feature type="region of interest" description="Disordered" evidence="9">
    <location>
        <begin position="1"/>
        <end position="25"/>
    </location>
</feature>
<evidence type="ECO:0000256" key="4">
    <source>
        <dbReference type="ARBA" id="ARBA00022679"/>
    </source>
</evidence>
<proteinExistence type="predicted"/>
<dbReference type="GO" id="GO:0000155">
    <property type="term" value="F:phosphorelay sensor kinase activity"/>
    <property type="evidence" value="ECO:0007669"/>
    <property type="project" value="InterPro"/>
</dbReference>
<evidence type="ECO:0000259" key="10">
    <source>
        <dbReference type="Pfam" id="PF02518"/>
    </source>
</evidence>
<comment type="catalytic activity">
    <reaction evidence="1">
        <text>ATP + protein L-histidine = ADP + protein N-phospho-L-histidine.</text>
        <dbReference type="EC" id="2.7.13.3"/>
    </reaction>
</comment>
<evidence type="ECO:0000256" key="3">
    <source>
        <dbReference type="ARBA" id="ARBA00022553"/>
    </source>
</evidence>
<keyword evidence="8" id="KW-0902">Two-component regulatory system</keyword>
<dbReference type="InterPro" id="IPR011712">
    <property type="entry name" value="Sig_transdc_His_kin_sub3_dim/P"/>
</dbReference>
<dbReference type="PANTHER" id="PTHR24421:SF10">
    <property type="entry name" value="NITRATE_NITRITE SENSOR PROTEIN NARQ"/>
    <property type="match status" value="1"/>
</dbReference>
<evidence type="ECO:0000256" key="8">
    <source>
        <dbReference type="ARBA" id="ARBA00023012"/>
    </source>
</evidence>
<evidence type="ECO:0000259" key="11">
    <source>
        <dbReference type="Pfam" id="PF07730"/>
    </source>
</evidence>
<dbReference type="InterPro" id="IPR050482">
    <property type="entry name" value="Sensor_HK_TwoCompSys"/>
</dbReference>
<keyword evidence="7" id="KW-0067">ATP-binding</keyword>
<protein>
    <recommendedName>
        <fullName evidence="2">histidine kinase</fullName>
        <ecNumber evidence="2">2.7.13.3</ecNumber>
    </recommendedName>
</protein>
<dbReference type="Proteomes" id="UP000553776">
    <property type="component" value="Unassembled WGS sequence"/>
</dbReference>
<gene>
    <name evidence="12" type="ORF">H7B90_20455</name>
</gene>
<dbReference type="AlphaFoldDB" id="A0A841U668"/>
<dbReference type="EC" id="2.7.13.3" evidence="2"/>
<evidence type="ECO:0000256" key="7">
    <source>
        <dbReference type="ARBA" id="ARBA00022840"/>
    </source>
</evidence>
<dbReference type="GO" id="GO:0016020">
    <property type="term" value="C:membrane"/>
    <property type="evidence" value="ECO:0007669"/>
    <property type="project" value="InterPro"/>
</dbReference>
<evidence type="ECO:0000256" key="6">
    <source>
        <dbReference type="ARBA" id="ARBA00022777"/>
    </source>
</evidence>
<evidence type="ECO:0000313" key="13">
    <source>
        <dbReference type="Proteomes" id="UP000553776"/>
    </source>
</evidence>
<sequence length="235" mass="26003">MRHPLDDELDRQPYMASDETAADSAEQQIQAERRRLADDLHDIAGFTFTTAIVQLEAIRRLLRENPQESMRRMERLQEFMRLGLDDIRRSVRTLKGPPGQEAGIDLEEALGQLLETTRDMTGATVESEVSVPLNRLAPAQQKVLYHAVREGLTNGIRHGRCTRFSVSIAIRDDLLELLMANDGSPAAGCSDPGIGLCAMRSRVGALGGTMDVVASPEGGYRFRVRLPVGDPIFPH</sequence>
<keyword evidence="6" id="KW-0418">Kinase</keyword>
<accession>A0A841U668</accession>
<dbReference type="Pfam" id="PF07730">
    <property type="entry name" value="HisKA_3"/>
    <property type="match status" value="1"/>
</dbReference>
<dbReference type="CDD" id="cd16917">
    <property type="entry name" value="HATPase_UhpB-NarQ-NarX-like"/>
    <property type="match status" value="1"/>
</dbReference>
<name>A0A841U668_9BACL</name>